<dbReference type="SMART" id="SM00487">
    <property type="entry name" value="DEXDc"/>
    <property type="match status" value="1"/>
</dbReference>
<keyword evidence="11" id="KW-0804">Transcription</keyword>
<dbReference type="Pfam" id="PF07529">
    <property type="entry name" value="HSA"/>
    <property type="match status" value="1"/>
</dbReference>
<evidence type="ECO:0000256" key="7">
    <source>
        <dbReference type="ARBA" id="ARBA00022853"/>
    </source>
</evidence>
<evidence type="ECO:0000256" key="9">
    <source>
        <dbReference type="ARBA" id="ARBA00023125"/>
    </source>
</evidence>
<dbReference type="PROSITE" id="PS51192">
    <property type="entry name" value="HELICASE_ATP_BIND_1"/>
    <property type="match status" value="1"/>
</dbReference>
<keyword evidence="8" id="KW-0805">Transcription regulation</keyword>
<dbReference type="SUPFAM" id="SSF52540">
    <property type="entry name" value="P-loop containing nucleoside triphosphate hydrolases"/>
    <property type="match status" value="2"/>
</dbReference>
<protein>
    <recommendedName>
        <fullName evidence="14">Helicase SWR1</fullName>
    </recommendedName>
</protein>
<comment type="similarity">
    <text evidence="2">Belongs to the SNF2/RAD54 helicase family. SWR1 subfamily.</text>
</comment>
<evidence type="ECO:0000256" key="6">
    <source>
        <dbReference type="ARBA" id="ARBA00022840"/>
    </source>
</evidence>
<dbReference type="CDD" id="cd18793">
    <property type="entry name" value="SF2_C_SNF"/>
    <property type="match status" value="1"/>
</dbReference>
<dbReference type="CDD" id="cd18003">
    <property type="entry name" value="DEXQc_SRCAP"/>
    <property type="match status" value="1"/>
</dbReference>
<proteinExistence type="inferred from homology"/>
<feature type="domain" description="HSA" evidence="18">
    <location>
        <begin position="446"/>
        <end position="518"/>
    </location>
</feature>
<dbReference type="EMBL" id="OZ004256">
    <property type="protein sequence ID" value="CAK7904894.1"/>
    <property type="molecule type" value="Genomic_DNA"/>
</dbReference>
<feature type="compositionally biased region" description="Basic and acidic residues" evidence="15">
    <location>
        <begin position="628"/>
        <end position="638"/>
    </location>
</feature>
<dbReference type="Proteomes" id="UP001497600">
    <property type="component" value="Chromosome D"/>
</dbReference>
<feature type="compositionally biased region" description="Basic and acidic residues" evidence="15">
    <location>
        <begin position="257"/>
        <end position="277"/>
    </location>
</feature>
<feature type="compositionally biased region" description="Acidic residues" evidence="15">
    <location>
        <begin position="603"/>
        <end position="612"/>
    </location>
</feature>
<name>A0ABP0EBI4_9ASCO</name>
<dbReference type="Gene3D" id="3.40.50.300">
    <property type="entry name" value="P-loop containing nucleotide triphosphate hydrolases"/>
    <property type="match status" value="1"/>
</dbReference>
<dbReference type="GO" id="GO:0004386">
    <property type="term" value="F:helicase activity"/>
    <property type="evidence" value="ECO:0007669"/>
    <property type="project" value="UniProtKB-KW"/>
</dbReference>
<dbReference type="PROSITE" id="PS51194">
    <property type="entry name" value="HELICASE_CTER"/>
    <property type="match status" value="1"/>
</dbReference>
<keyword evidence="7" id="KW-0156">Chromatin regulator</keyword>
<dbReference type="PROSITE" id="PS51204">
    <property type="entry name" value="HSA"/>
    <property type="match status" value="1"/>
</dbReference>
<keyword evidence="12" id="KW-0539">Nucleus</keyword>
<reference evidence="19 20" key="1">
    <citation type="submission" date="2024-01" db="EMBL/GenBank/DDBJ databases">
        <authorList>
            <consortium name="Genoscope - CEA"/>
            <person name="William W."/>
        </authorList>
    </citation>
    <scope>NUCLEOTIDE SEQUENCE [LARGE SCALE GENOMIC DNA]</scope>
    <source>
        <strain evidence="19 20">29B2s-10</strain>
    </source>
</reference>
<feature type="compositionally biased region" description="Polar residues" evidence="15">
    <location>
        <begin position="224"/>
        <end position="244"/>
    </location>
</feature>
<evidence type="ECO:0000256" key="15">
    <source>
        <dbReference type="SAM" id="MobiDB-lite"/>
    </source>
</evidence>
<evidence type="ECO:0000259" key="17">
    <source>
        <dbReference type="PROSITE" id="PS51194"/>
    </source>
</evidence>
<keyword evidence="3" id="KW-0547">Nucleotide-binding</keyword>
<evidence type="ECO:0000256" key="3">
    <source>
        <dbReference type="ARBA" id="ARBA00022741"/>
    </source>
</evidence>
<feature type="region of interest" description="Disordered" evidence="15">
    <location>
        <begin position="192"/>
        <end position="282"/>
    </location>
</feature>
<dbReference type="InterPro" id="IPR049730">
    <property type="entry name" value="SNF2/RAD54-like_C"/>
</dbReference>
<feature type="compositionally biased region" description="Low complexity" evidence="15">
    <location>
        <begin position="1605"/>
        <end position="1626"/>
    </location>
</feature>
<dbReference type="InterPro" id="IPR014012">
    <property type="entry name" value="HSA_dom"/>
</dbReference>
<gene>
    <name evidence="19" type="primary">SWR1</name>
    <name evidence="19" type="ORF">CAAN4_D11518</name>
</gene>
<evidence type="ECO:0000313" key="19">
    <source>
        <dbReference type="EMBL" id="CAK7904894.1"/>
    </source>
</evidence>
<organism evidence="19 20">
    <name type="scientific">[Candida] anglica</name>
    <dbReference type="NCBI Taxonomy" id="148631"/>
    <lineage>
        <taxon>Eukaryota</taxon>
        <taxon>Fungi</taxon>
        <taxon>Dikarya</taxon>
        <taxon>Ascomycota</taxon>
        <taxon>Saccharomycotina</taxon>
        <taxon>Pichiomycetes</taxon>
        <taxon>Debaryomycetaceae</taxon>
        <taxon>Kurtzmaniella</taxon>
    </lineage>
</organism>
<dbReference type="InterPro" id="IPR050520">
    <property type="entry name" value="INO80/SWR1_helicase"/>
</dbReference>
<evidence type="ECO:0000256" key="14">
    <source>
        <dbReference type="ARBA" id="ARBA00040599"/>
    </source>
</evidence>
<dbReference type="InterPro" id="IPR027417">
    <property type="entry name" value="P-loop_NTPase"/>
</dbReference>
<keyword evidence="6" id="KW-0067">ATP-binding</keyword>
<feature type="compositionally biased region" description="Basic and acidic residues" evidence="15">
    <location>
        <begin position="693"/>
        <end position="707"/>
    </location>
</feature>
<dbReference type="PANTHER" id="PTHR45685:SF1">
    <property type="entry name" value="HELICASE SRCAP"/>
    <property type="match status" value="1"/>
</dbReference>
<feature type="compositionally biased region" description="Acidic residues" evidence="15">
    <location>
        <begin position="653"/>
        <end position="664"/>
    </location>
</feature>
<keyword evidence="4" id="KW-0378">Hydrolase</keyword>
<dbReference type="Gene3D" id="3.40.50.10810">
    <property type="entry name" value="Tandem AAA-ATPase domain"/>
    <property type="match status" value="1"/>
</dbReference>
<dbReference type="InterPro" id="IPR001650">
    <property type="entry name" value="Helicase_C-like"/>
</dbReference>
<evidence type="ECO:0000313" key="20">
    <source>
        <dbReference type="Proteomes" id="UP001497600"/>
    </source>
</evidence>
<feature type="region of interest" description="Disordered" evidence="15">
    <location>
        <begin position="1592"/>
        <end position="1634"/>
    </location>
</feature>
<dbReference type="Pfam" id="PF00271">
    <property type="entry name" value="Helicase_C"/>
    <property type="match status" value="1"/>
</dbReference>
<evidence type="ECO:0000256" key="11">
    <source>
        <dbReference type="ARBA" id="ARBA00023163"/>
    </source>
</evidence>
<evidence type="ECO:0000256" key="13">
    <source>
        <dbReference type="ARBA" id="ARBA00037570"/>
    </source>
</evidence>
<comment type="subcellular location">
    <subcellularLocation>
        <location evidence="1">Nucleus</location>
    </subcellularLocation>
</comment>
<evidence type="ECO:0000256" key="1">
    <source>
        <dbReference type="ARBA" id="ARBA00004123"/>
    </source>
</evidence>
<feature type="region of interest" description="Disordered" evidence="15">
    <location>
        <begin position="1"/>
        <end position="66"/>
    </location>
</feature>
<evidence type="ECO:0000259" key="18">
    <source>
        <dbReference type="PROSITE" id="PS51204"/>
    </source>
</evidence>
<sequence>MTTSNSRRSRRISAQELSGLEVPAYIDNAPPSSRNRNRSTRTAKTEEDEPVTPSHKKRKLNTASGPPQEVVANLMTKHSLLVNELFNLKEYKSVVYWDPAIYSKTTTPLPEIFEEFCKAPEYQLNWSENAEEEQRELISVPLRLQKKIIAERETKINKTYPFKPAAIEKSIELEEQYLRAIDSSTKGVSIETKVKSGSSNTSLKIEPIESKPSSTKVKQDRITSSKPNGESKQSSTIAPPSTKGNTKRSNNKAVSTIKEENETLEEHDPDVDTKVESSEEEEINTNYKIKEVKFSIPPPLVTHPSHIPSWIPSLDDNMNNNNNGNEKSDTILEFDTKPIQVHVNSKSHVLEQPEIQSKIQNFLQNRYKSAIVDESTLPDYNSTPEEYEAIMEQQETLVRKLYQKIHIERRLELNGEKIEPRKTFLPQTNAKTIIDPFRANDLIITAKSVQGTVPSATHQDILLSQGMAFSKLHQQARKQHQVRTRKVAQMIESYFKKKRGEKERLARERELNLKKISRLAVQAVKRRWVQASKVYRHLQQEEEEELKRIKGREHLSQMLEHSTQLLEAQLAKPAEEEKTGEEDASGGDSDGSSDSDDHLSSSSDEESEEEYESVAIGTTSGDENLTVEELRSKYKDLGETTTPISSRTNSGSDSDDDSDSDIDVNDGLSALYGGKSKTPEITGDTPISVEYTEEQKEMIESISKDDNISVLDSSDSSDMDESDDSSNDSSSDASESEAESKSVGLSSLFANGSVEDENSDADVDADVDVDMNSDSDDDNMSMTTDEDDEPKTPKTSDLSSIDEKGGEDIVEEEINGSKVRDVPIPSLLRGTLRPYQKQGLNWMASLYNNNTNGILADEMGLGKTIQTISLLSYLACEHQIWGPHLIVVPTSVMLNWEMEFKKFAPGFKVLTYYGSPQQRAAKRKGWNKPDAFHVCITSYQLVVHDHQSFKRRRWRYMILDEAHNIKNFRSTRWRALLNFNTENRLLLTGTPLQNNLMELWSLLYFLMPSSKVNQAMPDGFANLEDFQTWFGKPVDRILEQTSAGTANPDLIDESEKTTAKLDSETRNTVARLHQVLRPYLLRRLKKDVEKQMPGKYEHIVYCRLSKRQRYLYDDFMSRAKTKETLASGNFLSIINCLMQLRKVCNHPDLFEVRPIVTSFAMPHCVSTDYQEHEASIRRCLRDESFRNDISLNVLNLDITSSDNLNYFTSKSIELLKASKDLESQIKELDVLIEASSDFKQPKLNDHVEYYKFHKLRLQIEVQEKLKQILYLNNLRCSRQPLYGEQLLKKLKLDSGVLSDIYNDIVLSIDQRSELMSDTIEKFSVLTPAVVTLDMKDQIIPLSTQYKVMEEVSKQTIDNPFHKSQVKLSIAFPDKSLLQYDCGKLQKLASLLQELTAGGHRALIFTQMTKVLDILEQFLNIHGYRYMRLDGSTKIEDRQILTESFNRDNKIPVFILSTRSGGLGINLTGADTVIFYDSDWNPAMDKQCQDRCHRIGQSRDVHIYRFVSEYTIESNILRKANQKRQLDNVVIQDGEFTTDYFGKFSVKDLVGNADIEGVADKPIGAEIGNVDSVLAQAEDEDDRAAANAAMKEIQVDDEDFDEENKPTTTGGTPASTPGPTPTMSGTPAPVPEAHVNPDLADVDFEEGVGHVDEYMLRFIADGNYWD</sequence>
<dbReference type="InterPro" id="IPR014001">
    <property type="entry name" value="Helicase_ATP-bd"/>
</dbReference>
<evidence type="ECO:0000256" key="4">
    <source>
        <dbReference type="ARBA" id="ARBA00022801"/>
    </source>
</evidence>
<evidence type="ECO:0000256" key="12">
    <source>
        <dbReference type="ARBA" id="ARBA00023242"/>
    </source>
</evidence>
<dbReference type="PANTHER" id="PTHR45685">
    <property type="entry name" value="HELICASE SRCAP-RELATED"/>
    <property type="match status" value="1"/>
</dbReference>
<dbReference type="Pfam" id="PF00176">
    <property type="entry name" value="SNF2-rel_dom"/>
    <property type="match status" value="1"/>
</dbReference>
<dbReference type="Gene3D" id="1.20.120.850">
    <property type="entry name" value="SWI2/SNF2 ATPases, N-terminal domain"/>
    <property type="match status" value="1"/>
</dbReference>
<evidence type="ECO:0000259" key="16">
    <source>
        <dbReference type="PROSITE" id="PS51192"/>
    </source>
</evidence>
<feature type="compositionally biased region" description="Acidic residues" evidence="15">
    <location>
        <begin position="715"/>
        <end position="726"/>
    </location>
</feature>
<evidence type="ECO:0000256" key="10">
    <source>
        <dbReference type="ARBA" id="ARBA00023159"/>
    </source>
</evidence>
<dbReference type="InterPro" id="IPR000330">
    <property type="entry name" value="SNF2_N"/>
</dbReference>
<keyword evidence="5 19" id="KW-0347">Helicase</keyword>
<feature type="compositionally biased region" description="Acidic residues" evidence="15">
    <location>
        <begin position="754"/>
        <end position="789"/>
    </location>
</feature>
<keyword evidence="10" id="KW-0010">Activator</keyword>
<keyword evidence="20" id="KW-1185">Reference proteome</keyword>
<comment type="function">
    <text evidence="13">Catalytic component of the SWR1 complex which mediates the ATP-dependent exchange of histone H2A for the H2A variant HZT1 leading to transcriptional regulation of selected genes by chromatin remodeling.</text>
</comment>
<feature type="domain" description="Helicase ATP-binding" evidence="16">
    <location>
        <begin position="844"/>
        <end position="1009"/>
    </location>
</feature>
<accession>A0ABP0EBI4</accession>
<dbReference type="SMART" id="SM00490">
    <property type="entry name" value="HELICc"/>
    <property type="match status" value="1"/>
</dbReference>
<feature type="region of interest" description="Disordered" evidence="15">
    <location>
        <begin position="571"/>
        <end position="808"/>
    </location>
</feature>
<evidence type="ECO:0000256" key="8">
    <source>
        <dbReference type="ARBA" id="ARBA00023015"/>
    </source>
</evidence>
<keyword evidence="9" id="KW-0238">DNA-binding</keyword>
<dbReference type="InterPro" id="IPR038718">
    <property type="entry name" value="SNF2-like_sf"/>
</dbReference>
<evidence type="ECO:0000256" key="5">
    <source>
        <dbReference type="ARBA" id="ARBA00022806"/>
    </source>
</evidence>
<feature type="domain" description="Helicase C-terminal" evidence="17">
    <location>
        <begin position="1383"/>
        <end position="1536"/>
    </location>
</feature>
<evidence type="ECO:0000256" key="2">
    <source>
        <dbReference type="ARBA" id="ARBA00009220"/>
    </source>
</evidence>